<keyword evidence="7" id="KW-0378">Hydrolase</keyword>
<evidence type="ECO:0000256" key="4">
    <source>
        <dbReference type="ARBA" id="ARBA00011901"/>
    </source>
</evidence>
<dbReference type="GO" id="GO:0071555">
    <property type="term" value="P:cell wall organization"/>
    <property type="evidence" value="ECO:0007669"/>
    <property type="project" value="UniProtKB-KW"/>
</dbReference>
<evidence type="ECO:0000256" key="8">
    <source>
        <dbReference type="ARBA" id="ARBA00023316"/>
    </source>
</evidence>
<dbReference type="PANTHER" id="PTHR30404:SF0">
    <property type="entry name" value="N-ACETYLMURAMOYL-L-ALANINE AMIDASE AMIC"/>
    <property type="match status" value="1"/>
</dbReference>
<dbReference type="InterPro" id="IPR050695">
    <property type="entry name" value="N-acetylmuramoyl_amidase_3"/>
</dbReference>
<dbReference type="EC" id="3.5.1.28" evidence="4"/>
<dbReference type="Pfam" id="PF01520">
    <property type="entry name" value="Amidase_3"/>
    <property type="match status" value="1"/>
</dbReference>
<dbReference type="InterPro" id="IPR002508">
    <property type="entry name" value="MurNAc-LAA_cat"/>
</dbReference>
<evidence type="ECO:0000256" key="9">
    <source>
        <dbReference type="ARBA" id="ARBA00074581"/>
    </source>
</evidence>
<dbReference type="FunFam" id="3.40.630.40:FF:000001">
    <property type="entry name" value="N-acetylmuramoyl-L-alanine amidase"/>
    <property type="match status" value="1"/>
</dbReference>
<feature type="compositionally biased region" description="Polar residues" evidence="10">
    <location>
        <begin position="207"/>
        <end position="224"/>
    </location>
</feature>
<dbReference type="EMBL" id="AP018150">
    <property type="protein sequence ID" value="BBE10329.1"/>
    <property type="molecule type" value="Genomic_DNA"/>
</dbReference>
<comment type="catalytic activity">
    <reaction evidence="1">
        <text>Hydrolyzes the link between N-acetylmuramoyl residues and L-amino acid residues in certain cell-wall glycopeptides.</text>
        <dbReference type="EC" id="3.5.1.28"/>
    </reaction>
</comment>
<keyword evidence="6" id="KW-0574">Periplasm</keyword>
<evidence type="ECO:0000256" key="10">
    <source>
        <dbReference type="SAM" id="MobiDB-lite"/>
    </source>
</evidence>
<sequence>MLIKPFRSFESNTTTPPIWRRRQLLCAGASVLLLGLLPKSAYAASILGVRVWPARDYTRLTIESDQPLAYTSRLLQEPERIVVDFKGLTLDTTLKALVAKITPNDPQIRQVRVGQFTPDTVRLVLDLKDAVKPQVFTLPPISNYRHRLVFDLYPAIPPDPLLDLIAKTEAKAMVNAPHAPPGLTGPKTSAPLDPSDAFFERFAKGETPSSGTSDLLAQQKNPQDTARAPSTRAGDDKYSLSQQTPAKAHTVRLLTIAIDPGHGGEDPGAIGKKGTYEKNVVLDIARRLRTKIDALPNMRAMMTRDDDYFVPLHVRVQKARRVEADLFVSIHADAFITPKAHGSSVFALSNHGASSTTAKWIANKENTSDLIGGVNIKTQDKAVSHALLDMSTTAQINDSMRYGNYVLNEIGRINKLHKNAVEQASFAVLKAPDIPSVLVETAFISNPEEEVKLNTPAYREQMANAILRGIKRYFSANPPLAKNKML</sequence>
<proteinExistence type="inferred from homology"/>
<comment type="similarity">
    <text evidence="3">Belongs to the N-acetylmuramoyl-L-alanine amidase 3 family.</text>
</comment>
<dbReference type="SUPFAM" id="SSF53187">
    <property type="entry name" value="Zn-dependent exopeptidases"/>
    <property type="match status" value="1"/>
</dbReference>
<keyword evidence="8" id="KW-0961">Cell wall biogenesis/degradation</keyword>
<dbReference type="RefSeq" id="WP_431311514.1">
    <property type="nucleotide sequence ID" value="NZ_AP018150.1"/>
</dbReference>
<gene>
    <name evidence="11" type="ORF">MCB1EB_2168</name>
</gene>
<dbReference type="Pfam" id="PF11741">
    <property type="entry name" value="AMIN"/>
    <property type="match status" value="1"/>
</dbReference>
<dbReference type="Gene3D" id="2.60.40.3500">
    <property type="match status" value="1"/>
</dbReference>
<dbReference type="Proteomes" id="UP000282597">
    <property type="component" value="Chromosome"/>
</dbReference>
<keyword evidence="5" id="KW-0732">Signal</keyword>
<evidence type="ECO:0000313" key="12">
    <source>
        <dbReference type="Proteomes" id="UP000282597"/>
    </source>
</evidence>
<accession>A0A2Z6EXZ7</accession>
<organism evidence="11 12">
    <name type="scientific">Mycoavidus cysteinexigens</name>
    <dbReference type="NCBI Taxonomy" id="1553431"/>
    <lineage>
        <taxon>Bacteria</taxon>
        <taxon>Pseudomonadati</taxon>
        <taxon>Pseudomonadota</taxon>
        <taxon>Betaproteobacteria</taxon>
        <taxon>Burkholderiales</taxon>
        <taxon>Burkholderiaceae</taxon>
        <taxon>Mycoavidus</taxon>
    </lineage>
</organism>
<feature type="region of interest" description="Disordered" evidence="10">
    <location>
        <begin position="204"/>
        <end position="244"/>
    </location>
</feature>
<comment type="subcellular location">
    <subcellularLocation>
        <location evidence="2">Periplasm</location>
    </subcellularLocation>
</comment>
<dbReference type="AlphaFoldDB" id="A0A2Z6EXZ7"/>
<dbReference type="GO" id="GO:0030288">
    <property type="term" value="C:outer membrane-bounded periplasmic space"/>
    <property type="evidence" value="ECO:0007669"/>
    <property type="project" value="TreeGrafter"/>
</dbReference>
<evidence type="ECO:0000313" key="11">
    <source>
        <dbReference type="EMBL" id="BBE10329.1"/>
    </source>
</evidence>
<evidence type="ECO:0000256" key="6">
    <source>
        <dbReference type="ARBA" id="ARBA00022764"/>
    </source>
</evidence>
<evidence type="ECO:0000256" key="1">
    <source>
        <dbReference type="ARBA" id="ARBA00001561"/>
    </source>
</evidence>
<evidence type="ECO:0000256" key="5">
    <source>
        <dbReference type="ARBA" id="ARBA00022729"/>
    </source>
</evidence>
<dbReference type="CDD" id="cd02696">
    <property type="entry name" value="MurNAc-LAA"/>
    <property type="match status" value="1"/>
</dbReference>
<evidence type="ECO:0000256" key="2">
    <source>
        <dbReference type="ARBA" id="ARBA00004418"/>
    </source>
</evidence>
<dbReference type="PANTHER" id="PTHR30404">
    <property type="entry name" value="N-ACETYLMURAMOYL-L-ALANINE AMIDASE"/>
    <property type="match status" value="1"/>
</dbReference>
<evidence type="ECO:0000256" key="3">
    <source>
        <dbReference type="ARBA" id="ARBA00010860"/>
    </source>
</evidence>
<dbReference type="InterPro" id="IPR021731">
    <property type="entry name" value="AMIN_dom"/>
</dbReference>
<protein>
    <recommendedName>
        <fullName evidence="9">N-acetylmuramoyl-L-alanine amidase AmiC</fullName>
        <ecNumber evidence="4">3.5.1.28</ecNumber>
    </recommendedName>
</protein>
<keyword evidence="12" id="KW-1185">Reference proteome</keyword>
<feature type="region of interest" description="Disordered" evidence="10">
    <location>
        <begin position="176"/>
        <end position="195"/>
    </location>
</feature>
<name>A0A2Z6EXZ7_9BURK</name>
<dbReference type="SMART" id="SM00646">
    <property type="entry name" value="Ami_3"/>
    <property type="match status" value="1"/>
</dbReference>
<dbReference type="GO" id="GO:0008745">
    <property type="term" value="F:N-acetylmuramoyl-L-alanine amidase activity"/>
    <property type="evidence" value="ECO:0007669"/>
    <property type="project" value="UniProtKB-EC"/>
</dbReference>
<dbReference type="GO" id="GO:0009253">
    <property type="term" value="P:peptidoglycan catabolic process"/>
    <property type="evidence" value="ECO:0007669"/>
    <property type="project" value="InterPro"/>
</dbReference>
<reference evidence="11 12" key="1">
    <citation type="journal article" date="2018" name="Microbes Environ.">
        <title>Comparative Genomic Insights into Endofungal Lifestyles of Two Bacterial Endosymbionts, Mycoavidus cysteinexigens and Burkholderia rhizoxinica.</title>
        <authorList>
            <person name="Sharmin D."/>
            <person name="Guo Y."/>
            <person name="Nishizawa T."/>
            <person name="Ohshima S."/>
            <person name="Sato Y."/>
            <person name="Takashima Y."/>
            <person name="Narisawa K."/>
            <person name="Ohta H."/>
        </authorList>
    </citation>
    <scope>NUCLEOTIDE SEQUENCE [LARGE SCALE GENOMIC DNA]</scope>
    <source>
        <strain evidence="11 12">B1-EB</strain>
    </source>
</reference>
<dbReference type="Gene3D" id="3.40.630.40">
    <property type="entry name" value="Zn-dependent exopeptidases"/>
    <property type="match status" value="1"/>
</dbReference>
<evidence type="ECO:0000256" key="7">
    <source>
        <dbReference type="ARBA" id="ARBA00022801"/>
    </source>
</evidence>
<dbReference type="KEGG" id="mcys:MCB1EB_2168"/>